<dbReference type="PIRSF" id="PIRSF031032">
    <property type="entry name" value="TMP_97_prd"/>
    <property type="match status" value="1"/>
</dbReference>
<dbReference type="RefSeq" id="XP_007377847.1">
    <property type="nucleotide sequence ID" value="XM_007377785.1"/>
</dbReference>
<sequence>MKTVDKIFLIYFISHIPITIFMDSTIIVPKEYQLELSKTLLDFHISANKDILLIHSPTWFKLFGVVELVFQLPLFFYFIYKLLVAPVLDSDYFIWTIVYGFNASFTTFVCMGWIIIEGQDLGLNLQEIANLCAIYSPYLIIPAWLLLNSISRLRKIKTD</sequence>
<proteinExistence type="inferred from homology"/>
<dbReference type="AlphaFoldDB" id="G3AV07"/>
<comment type="similarity">
    <text evidence="2">Belongs to the TMEM97/sigma-2 receptor family.</text>
</comment>
<dbReference type="OMA" id="FIWIEIL"/>
<dbReference type="PROSITE" id="PS51751">
    <property type="entry name" value="EXPERA"/>
    <property type="match status" value="1"/>
</dbReference>
<evidence type="ECO:0000259" key="8">
    <source>
        <dbReference type="PROSITE" id="PS51751"/>
    </source>
</evidence>
<feature type="transmembrane region" description="Helical" evidence="7">
    <location>
        <begin position="92"/>
        <end position="116"/>
    </location>
</feature>
<dbReference type="FunCoup" id="G3AV07">
    <property type="interactions" value="52"/>
</dbReference>
<accession>G3AV07</accession>
<dbReference type="PANTHER" id="PTHR31204">
    <property type="entry name" value="SIGMA INTRACELLULAR RECEPTOR 2"/>
    <property type="match status" value="1"/>
</dbReference>
<keyword evidence="6 7" id="KW-0472">Membrane</keyword>
<feature type="domain" description="EXPERA" evidence="8">
    <location>
        <begin position="4"/>
        <end position="146"/>
    </location>
</feature>
<feature type="transmembrane region" description="Helical" evidence="7">
    <location>
        <begin position="59"/>
        <end position="80"/>
    </location>
</feature>
<dbReference type="GeneID" id="18872126"/>
<protein>
    <recommendedName>
        <fullName evidence="7">Efficient mitochondria targeting-associated protein 19</fullName>
    </recommendedName>
</protein>
<keyword evidence="10" id="KW-1185">Reference proteome</keyword>
<dbReference type="InterPro" id="IPR051987">
    <property type="entry name" value="Sigma-2_receptor-like"/>
</dbReference>
<keyword evidence="5 7" id="KW-1133">Transmembrane helix</keyword>
<evidence type="ECO:0000313" key="9">
    <source>
        <dbReference type="EMBL" id="EGW30081.1"/>
    </source>
</evidence>
<dbReference type="HOGENOM" id="CLU_086812_4_0_1"/>
<dbReference type="PANTHER" id="PTHR31204:SF1">
    <property type="entry name" value="SIGMA INTRACELLULAR RECEPTOR 2"/>
    <property type="match status" value="1"/>
</dbReference>
<evidence type="ECO:0000256" key="1">
    <source>
        <dbReference type="ARBA" id="ARBA00004477"/>
    </source>
</evidence>
<dbReference type="eggNOG" id="ENOG502S75H">
    <property type="taxonomic scope" value="Eukaryota"/>
</dbReference>
<dbReference type="Proteomes" id="UP000000709">
    <property type="component" value="Unassembled WGS sequence"/>
</dbReference>
<evidence type="ECO:0000313" key="10">
    <source>
        <dbReference type="Proteomes" id="UP000000709"/>
    </source>
</evidence>
<evidence type="ECO:0000256" key="2">
    <source>
        <dbReference type="ARBA" id="ARBA00009096"/>
    </source>
</evidence>
<evidence type="ECO:0000256" key="3">
    <source>
        <dbReference type="ARBA" id="ARBA00022692"/>
    </source>
</evidence>
<dbReference type="EMBL" id="GL996506">
    <property type="protein sequence ID" value="EGW30081.1"/>
    <property type="molecule type" value="Genomic_DNA"/>
</dbReference>
<reference evidence="9 10" key="1">
    <citation type="journal article" date="2011" name="Proc. Natl. Acad. Sci. U.S.A.">
        <title>Comparative genomics of xylose-fermenting fungi for enhanced biofuel production.</title>
        <authorList>
            <person name="Wohlbach D.J."/>
            <person name="Kuo A."/>
            <person name="Sato T.K."/>
            <person name="Potts K.M."/>
            <person name="Salamov A.A."/>
            <person name="LaButti K.M."/>
            <person name="Sun H."/>
            <person name="Clum A."/>
            <person name="Pangilinan J.L."/>
            <person name="Lindquist E.A."/>
            <person name="Lucas S."/>
            <person name="Lapidus A."/>
            <person name="Jin M."/>
            <person name="Gunawan C."/>
            <person name="Balan V."/>
            <person name="Dale B.E."/>
            <person name="Jeffries T.W."/>
            <person name="Zinkel R."/>
            <person name="Barry K.W."/>
            <person name="Grigoriev I.V."/>
            <person name="Gasch A.P."/>
        </authorList>
    </citation>
    <scope>NUCLEOTIDE SEQUENCE [LARGE SCALE GENOMIC DNA]</scope>
    <source>
        <strain evidence="10">NRRL Y-27907 / 11-Y1</strain>
    </source>
</reference>
<dbReference type="Pfam" id="PF05241">
    <property type="entry name" value="EBP"/>
    <property type="match status" value="1"/>
</dbReference>
<dbReference type="GO" id="GO:0005789">
    <property type="term" value="C:endoplasmic reticulum membrane"/>
    <property type="evidence" value="ECO:0007669"/>
    <property type="project" value="UniProtKB-SubCell"/>
</dbReference>
<evidence type="ECO:0000256" key="5">
    <source>
        <dbReference type="ARBA" id="ARBA00022989"/>
    </source>
</evidence>
<dbReference type="KEGG" id="spaa:SPAPADRAFT_57543"/>
<dbReference type="InterPro" id="IPR016964">
    <property type="entry name" value="Sigma2_recept"/>
</dbReference>
<keyword evidence="4 7" id="KW-0256">Endoplasmic reticulum</keyword>
<dbReference type="InterPro" id="IPR033118">
    <property type="entry name" value="EXPERA"/>
</dbReference>
<dbReference type="STRING" id="619300.G3AV07"/>
<feature type="transmembrane region" description="Helical" evidence="7">
    <location>
        <begin position="128"/>
        <end position="147"/>
    </location>
</feature>
<organism evidence="10">
    <name type="scientific">Spathaspora passalidarum (strain NRRL Y-27907 / 11-Y1)</name>
    <dbReference type="NCBI Taxonomy" id="619300"/>
    <lineage>
        <taxon>Eukaryota</taxon>
        <taxon>Fungi</taxon>
        <taxon>Dikarya</taxon>
        <taxon>Ascomycota</taxon>
        <taxon>Saccharomycotina</taxon>
        <taxon>Pichiomycetes</taxon>
        <taxon>Debaryomycetaceae</taxon>
        <taxon>Spathaspora</taxon>
    </lineage>
</organism>
<keyword evidence="3 7" id="KW-0812">Transmembrane</keyword>
<evidence type="ECO:0000256" key="6">
    <source>
        <dbReference type="ARBA" id="ARBA00023136"/>
    </source>
</evidence>
<dbReference type="OrthoDB" id="433124at2759"/>
<gene>
    <name evidence="9" type="ORF">SPAPADRAFT_57543</name>
</gene>
<dbReference type="GO" id="GO:0006626">
    <property type="term" value="P:protein targeting to mitochondrion"/>
    <property type="evidence" value="ECO:0007669"/>
    <property type="project" value="EnsemblFungi"/>
</dbReference>
<evidence type="ECO:0000256" key="4">
    <source>
        <dbReference type="ARBA" id="ARBA00022824"/>
    </source>
</evidence>
<dbReference type="InParanoid" id="G3AV07"/>
<evidence type="ECO:0000256" key="7">
    <source>
        <dbReference type="PIRNR" id="PIRNR031032"/>
    </source>
</evidence>
<feature type="transmembrane region" description="Helical" evidence="7">
    <location>
        <begin position="7"/>
        <end position="28"/>
    </location>
</feature>
<comment type="subcellular location">
    <subcellularLocation>
        <location evidence="1">Endoplasmic reticulum membrane</location>
        <topology evidence="1">Multi-pass membrane protein</topology>
    </subcellularLocation>
</comment>
<name>G3AV07_SPAPN</name>